<dbReference type="InterPro" id="IPR029055">
    <property type="entry name" value="Ntn_hydrolases_N"/>
</dbReference>
<dbReference type="Proteomes" id="UP000571950">
    <property type="component" value="Unassembled WGS sequence"/>
</dbReference>
<comment type="catalytic activity">
    <reaction evidence="8 11">
        <text>an N-terminal (5-L-glutamyl)-[peptide] + an alpha-amino acid = 5-L-glutamyl amino acid + an N-terminal L-alpha-aminoacyl-[peptide]</text>
        <dbReference type="Rhea" id="RHEA:23904"/>
        <dbReference type="Rhea" id="RHEA-COMP:9780"/>
        <dbReference type="Rhea" id="RHEA-COMP:9795"/>
        <dbReference type="ChEBI" id="CHEBI:77644"/>
        <dbReference type="ChEBI" id="CHEBI:78597"/>
        <dbReference type="ChEBI" id="CHEBI:78599"/>
        <dbReference type="ChEBI" id="CHEBI:78608"/>
        <dbReference type="EC" id="2.3.2.2"/>
    </reaction>
</comment>
<feature type="binding site" evidence="10">
    <location>
        <position position="90"/>
    </location>
    <ligand>
        <name>L-glutamate</name>
        <dbReference type="ChEBI" id="CHEBI:29985"/>
    </ligand>
</feature>
<feature type="binding site" evidence="10">
    <location>
        <begin position="440"/>
        <end position="441"/>
    </location>
    <ligand>
        <name>L-glutamate</name>
        <dbReference type="ChEBI" id="CHEBI:29985"/>
    </ligand>
</feature>
<dbReference type="Gene3D" id="3.60.20.40">
    <property type="match status" value="1"/>
</dbReference>
<dbReference type="EC" id="3.4.19.13" evidence="11"/>
<keyword evidence="4 11" id="KW-0808">Transferase</keyword>
<feature type="chain" id="PRO_5030837190" description="Glutathione hydrolase proenzyme" evidence="13">
    <location>
        <begin position="22"/>
        <end position="558"/>
    </location>
</feature>
<dbReference type="PANTHER" id="PTHR43199:SF1">
    <property type="entry name" value="GLUTATHIONE HYDROLASE PROENZYME"/>
    <property type="match status" value="1"/>
</dbReference>
<keyword evidence="15" id="KW-1185">Reference proteome</keyword>
<dbReference type="SUPFAM" id="SSF56235">
    <property type="entry name" value="N-terminal nucleophile aminohydrolases (Ntn hydrolases)"/>
    <property type="match status" value="1"/>
</dbReference>
<feature type="region of interest" description="Disordered" evidence="12">
    <location>
        <begin position="539"/>
        <end position="558"/>
    </location>
</feature>
<keyword evidence="6 11" id="KW-0865">Zymogen</keyword>
<organism evidence="14 15">
    <name type="scientific">Sphingobium jiangsuense</name>
    <dbReference type="NCBI Taxonomy" id="870476"/>
    <lineage>
        <taxon>Bacteria</taxon>
        <taxon>Pseudomonadati</taxon>
        <taxon>Pseudomonadota</taxon>
        <taxon>Alphaproteobacteria</taxon>
        <taxon>Sphingomonadales</taxon>
        <taxon>Sphingomonadaceae</taxon>
        <taxon>Sphingobium</taxon>
    </lineage>
</organism>
<dbReference type="GO" id="GO:0006751">
    <property type="term" value="P:glutathione catabolic process"/>
    <property type="evidence" value="ECO:0007669"/>
    <property type="project" value="UniProtKB-UniRule"/>
</dbReference>
<comment type="pathway">
    <text evidence="11">Sulfur metabolism; glutathione metabolism.</text>
</comment>
<dbReference type="RefSeq" id="WP_188072108.1">
    <property type="nucleotide sequence ID" value="NZ_BSPS01000037.1"/>
</dbReference>
<dbReference type="NCBIfam" id="TIGR00066">
    <property type="entry name" value="g_glut_trans"/>
    <property type="match status" value="1"/>
</dbReference>
<dbReference type="EMBL" id="JACIDT010000007">
    <property type="protein sequence ID" value="MBB3926604.1"/>
    <property type="molecule type" value="Genomic_DNA"/>
</dbReference>
<evidence type="ECO:0000256" key="6">
    <source>
        <dbReference type="ARBA" id="ARBA00023145"/>
    </source>
</evidence>
<comment type="catalytic activity">
    <reaction evidence="2 11">
        <text>glutathione + H2O = L-cysteinylglycine + L-glutamate</text>
        <dbReference type="Rhea" id="RHEA:28807"/>
        <dbReference type="ChEBI" id="CHEBI:15377"/>
        <dbReference type="ChEBI" id="CHEBI:29985"/>
        <dbReference type="ChEBI" id="CHEBI:57925"/>
        <dbReference type="ChEBI" id="CHEBI:61694"/>
        <dbReference type="EC" id="3.4.19.13"/>
    </reaction>
</comment>
<evidence type="ECO:0000256" key="1">
    <source>
        <dbReference type="ARBA" id="ARBA00001049"/>
    </source>
</evidence>
<evidence type="ECO:0000256" key="9">
    <source>
        <dbReference type="PIRSR" id="PIRSR600101-1"/>
    </source>
</evidence>
<keyword evidence="11" id="KW-0317">Glutathione biosynthesis</keyword>
<dbReference type="InterPro" id="IPR000101">
    <property type="entry name" value="GGT_peptidase"/>
</dbReference>
<feature type="signal peptide" evidence="13">
    <location>
        <begin position="1"/>
        <end position="21"/>
    </location>
</feature>
<dbReference type="PRINTS" id="PR01210">
    <property type="entry name" value="GGTRANSPTASE"/>
</dbReference>
<evidence type="ECO:0000313" key="15">
    <source>
        <dbReference type="Proteomes" id="UP000571950"/>
    </source>
</evidence>
<keyword evidence="13" id="KW-0732">Signal</keyword>
<dbReference type="GO" id="GO:0006750">
    <property type="term" value="P:glutathione biosynthetic process"/>
    <property type="evidence" value="ECO:0007669"/>
    <property type="project" value="UniProtKB-KW"/>
</dbReference>
<comment type="caution">
    <text evidence="14">The sequence shown here is derived from an EMBL/GenBank/DDBJ whole genome shotgun (WGS) entry which is preliminary data.</text>
</comment>
<evidence type="ECO:0000256" key="10">
    <source>
        <dbReference type="PIRSR" id="PIRSR600101-2"/>
    </source>
</evidence>
<dbReference type="AlphaFoldDB" id="A0A7W6BRS3"/>
<evidence type="ECO:0000256" key="12">
    <source>
        <dbReference type="SAM" id="MobiDB-lite"/>
    </source>
</evidence>
<comment type="subunit">
    <text evidence="11">This enzyme consists of two polypeptide chains, which are synthesized in precursor form from a single polypeptide.</text>
</comment>
<evidence type="ECO:0000256" key="8">
    <source>
        <dbReference type="ARBA" id="ARBA00047417"/>
    </source>
</evidence>
<evidence type="ECO:0000256" key="7">
    <source>
        <dbReference type="ARBA" id="ARBA00023315"/>
    </source>
</evidence>
<evidence type="ECO:0000313" key="14">
    <source>
        <dbReference type="EMBL" id="MBB3926604.1"/>
    </source>
</evidence>
<evidence type="ECO:0000256" key="2">
    <source>
        <dbReference type="ARBA" id="ARBA00001089"/>
    </source>
</evidence>
<feature type="active site" description="Nucleophile" evidence="9">
    <location>
        <position position="376"/>
    </location>
</feature>
<protein>
    <recommendedName>
        <fullName evidence="11">Glutathione hydrolase proenzyme</fullName>
        <ecNumber evidence="11">2.3.2.2</ecNumber>
        <ecNumber evidence="11">3.4.19.13</ecNumber>
    </recommendedName>
    <component>
        <recommendedName>
            <fullName evidence="11">Glutathione hydrolase large chain</fullName>
        </recommendedName>
    </component>
    <component>
        <recommendedName>
            <fullName evidence="11">Glutathione hydrolase small chain</fullName>
        </recommendedName>
    </component>
</protein>
<sequence>MIARLLAVLALLLLLPLPAQAAGGAVSSADPRASAAGQEILRQGGSATDAAMAMMLALTVVEPQSSGIGGGGFLLHHDGRSGLIDTIDGRETAPASATPALFLDESGRPLPFPQAFPGGRSVGVPGNIALMKRAHDKWGRLGWAELFRPAIRLAREGFAVSKPLAAALARMAPLWADFPDARALYWIDGKPAREGATIRNPALADFLQQVADEGPDAFYKGAADAIGTAVANAPRNPARMTAEDLAAYRAKERPAVCSPYRRYRICSMGPPSSGATTVLQILGMLERFDMKALGKDNPISWHLIGEAMRLAYADRDLYLGDRDFLIVPVAGLIDPAYMRRRSALISPLRARGHYEAGTPPGAPARTPVAAREVAGTTHFVAIDGDGDVVSMTSTVEGPFGSQLLVHGFFLNNELTDFDFAPERDGAPVANRVGPGKRPRSSMAPTIVYDEHGKPVFAVGAAGGATIIMQVAKALIAHLDWGMEARDALGLGLVFFDRDGRLVLERGTALEGMKPALEALGHKVTTGTLPLKANAAERLPDGSWQGAADPRSVGLALPE</sequence>
<dbReference type="PANTHER" id="PTHR43199">
    <property type="entry name" value="GLUTATHIONE HYDROLASE"/>
    <property type="match status" value="1"/>
</dbReference>
<dbReference type="UniPathway" id="UPA00204"/>
<evidence type="ECO:0000256" key="13">
    <source>
        <dbReference type="SAM" id="SignalP"/>
    </source>
</evidence>
<dbReference type="InterPro" id="IPR051792">
    <property type="entry name" value="GGT_bact"/>
</dbReference>
<dbReference type="GO" id="GO:0103068">
    <property type="term" value="F:leukotriene C4 gamma-glutamyl transferase activity"/>
    <property type="evidence" value="ECO:0007669"/>
    <property type="project" value="UniProtKB-EC"/>
</dbReference>
<evidence type="ECO:0000256" key="11">
    <source>
        <dbReference type="RuleBase" id="RU368036"/>
    </source>
</evidence>
<name>A0A7W6BRS3_9SPHN</name>
<proteinExistence type="inferred from homology"/>
<dbReference type="Gene3D" id="1.10.246.130">
    <property type="match status" value="1"/>
</dbReference>
<dbReference type="InterPro" id="IPR043138">
    <property type="entry name" value="GGT_lsub"/>
</dbReference>
<keyword evidence="5 11" id="KW-0378">Hydrolase</keyword>
<dbReference type="EC" id="2.3.2.2" evidence="11"/>
<evidence type="ECO:0000256" key="4">
    <source>
        <dbReference type="ARBA" id="ARBA00022679"/>
    </source>
</evidence>
<gene>
    <name evidence="14" type="ORF">GGR43_002324</name>
</gene>
<accession>A0A7W6BRS3</accession>
<evidence type="ECO:0000256" key="3">
    <source>
        <dbReference type="ARBA" id="ARBA00009381"/>
    </source>
</evidence>
<feature type="binding site" evidence="10">
    <location>
        <position position="416"/>
    </location>
    <ligand>
        <name>L-glutamate</name>
        <dbReference type="ChEBI" id="CHEBI:29985"/>
    </ligand>
</feature>
<comment type="similarity">
    <text evidence="3 11">Belongs to the gamma-glutamyltransferase family.</text>
</comment>
<keyword evidence="7 11" id="KW-0012">Acyltransferase</keyword>
<comment type="catalytic activity">
    <reaction evidence="1 11">
        <text>an S-substituted glutathione + H2O = an S-substituted L-cysteinylglycine + L-glutamate</text>
        <dbReference type="Rhea" id="RHEA:59468"/>
        <dbReference type="ChEBI" id="CHEBI:15377"/>
        <dbReference type="ChEBI" id="CHEBI:29985"/>
        <dbReference type="ChEBI" id="CHEBI:90779"/>
        <dbReference type="ChEBI" id="CHEBI:143103"/>
        <dbReference type="EC" id="3.4.19.13"/>
    </reaction>
</comment>
<comment type="PTM">
    <text evidence="11">Cleaved by autocatalysis into a large and a small subunit.</text>
</comment>
<dbReference type="GO" id="GO:0036374">
    <property type="term" value="F:glutathione hydrolase activity"/>
    <property type="evidence" value="ECO:0007669"/>
    <property type="project" value="UniProtKB-UniRule"/>
</dbReference>
<dbReference type="InterPro" id="IPR043137">
    <property type="entry name" value="GGT_ssub_C"/>
</dbReference>
<evidence type="ECO:0000256" key="5">
    <source>
        <dbReference type="ARBA" id="ARBA00022801"/>
    </source>
</evidence>
<dbReference type="Pfam" id="PF01019">
    <property type="entry name" value="G_glu_transpept"/>
    <property type="match status" value="1"/>
</dbReference>
<feature type="binding site" evidence="10">
    <location>
        <position position="463"/>
    </location>
    <ligand>
        <name>L-glutamate</name>
        <dbReference type="ChEBI" id="CHEBI:29985"/>
    </ligand>
</feature>
<reference evidence="14 15" key="1">
    <citation type="submission" date="2020-08" db="EMBL/GenBank/DDBJ databases">
        <title>Genomic Encyclopedia of Type Strains, Phase IV (KMG-IV): sequencing the most valuable type-strain genomes for metagenomic binning, comparative biology and taxonomic classification.</title>
        <authorList>
            <person name="Goeker M."/>
        </authorList>
    </citation>
    <scope>NUCLEOTIDE SEQUENCE [LARGE SCALE GENOMIC DNA]</scope>
    <source>
        <strain evidence="14 15">DSM 26189</strain>
    </source>
</reference>